<name>A0A4V6J238_RAOTE</name>
<protein>
    <submittedName>
        <fullName evidence="2">Uncharacterized protein</fullName>
    </submittedName>
</protein>
<dbReference type="Gene3D" id="1.20.1250.20">
    <property type="entry name" value="MFS general substrate transporter like domains"/>
    <property type="match status" value="1"/>
</dbReference>
<sequence length="75" mass="8084">MALINSMGALGSFFGSWFVGYLNGSTGSPSASYIFMGVALFVAVWLTLIVKPANNQKNFRLALVTPDILILRRSA</sequence>
<keyword evidence="1" id="KW-0472">Membrane</keyword>
<accession>A0A4V6J238</accession>
<proteinExistence type="predicted"/>
<evidence type="ECO:0000256" key="1">
    <source>
        <dbReference type="SAM" id="Phobius"/>
    </source>
</evidence>
<dbReference type="SUPFAM" id="SSF103473">
    <property type="entry name" value="MFS general substrate transporter"/>
    <property type="match status" value="1"/>
</dbReference>
<dbReference type="Proteomes" id="UP000339249">
    <property type="component" value="Unassembled WGS sequence"/>
</dbReference>
<dbReference type="AlphaFoldDB" id="A0A4V6J238"/>
<gene>
    <name evidence="2" type="ORF">NCTC9185_04506</name>
</gene>
<feature type="transmembrane region" description="Helical" evidence="1">
    <location>
        <begin position="7"/>
        <end position="24"/>
    </location>
</feature>
<dbReference type="InterPro" id="IPR036259">
    <property type="entry name" value="MFS_trans_sf"/>
</dbReference>
<reference evidence="2 3" key="1">
    <citation type="submission" date="2019-04" db="EMBL/GenBank/DDBJ databases">
        <authorList>
            <consortium name="Pathogen Informatics"/>
        </authorList>
    </citation>
    <scope>NUCLEOTIDE SEQUENCE [LARGE SCALE GENOMIC DNA]</scope>
    <source>
        <strain evidence="2 3">NCTC9185</strain>
    </source>
</reference>
<keyword evidence="1" id="KW-0812">Transmembrane</keyword>
<feature type="transmembrane region" description="Helical" evidence="1">
    <location>
        <begin position="30"/>
        <end position="50"/>
    </location>
</feature>
<keyword evidence="1" id="KW-1133">Transmembrane helix</keyword>
<organism evidence="2 3">
    <name type="scientific">Raoultella terrigena</name>
    <name type="common">Klebsiella terrigena</name>
    <dbReference type="NCBI Taxonomy" id="577"/>
    <lineage>
        <taxon>Bacteria</taxon>
        <taxon>Pseudomonadati</taxon>
        <taxon>Pseudomonadota</taxon>
        <taxon>Gammaproteobacteria</taxon>
        <taxon>Enterobacterales</taxon>
        <taxon>Enterobacteriaceae</taxon>
        <taxon>Klebsiella/Raoultella group</taxon>
        <taxon>Raoultella</taxon>
    </lineage>
</organism>
<evidence type="ECO:0000313" key="2">
    <source>
        <dbReference type="EMBL" id="VTN12524.1"/>
    </source>
</evidence>
<dbReference type="EMBL" id="CABDVU010000001">
    <property type="protein sequence ID" value="VTN12524.1"/>
    <property type="molecule type" value="Genomic_DNA"/>
</dbReference>
<evidence type="ECO:0000313" key="3">
    <source>
        <dbReference type="Proteomes" id="UP000339249"/>
    </source>
</evidence>